<gene>
    <name evidence="2" type="ORF">FOZ62_014897</name>
</gene>
<evidence type="ECO:0000259" key="1">
    <source>
        <dbReference type="Pfam" id="PF12146"/>
    </source>
</evidence>
<dbReference type="PANTHER" id="PTHR11614">
    <property type="entry name" value="PHOSPHOLIPASE-RELATED"/>
    <property type="match status" value="1"/>
</dbReference>
<evidence type="ECO:0000313" key="2">
    <source>
        <dbReference type="EMBL" id="KAF4752746.1"/>
    </source>
</evidence>
<dbReference type="Proteomes" id="UP000574390">
    <property type="component" value="Unassembled WGS sequence"/>
</dbReference>
<dbReference type="AlphaFoldDB" id="A0A7J6U7K3"/>
<organism evidence="2 3">
    <name type="scientific">Perkinsus olseni</name>
    <name type="common">Perkinsus atlanticus</name>
    <dbReference type="NCBI Taxonomy" id="32597"/>
    <lineage>
        <taxon>Eukaryota</taxon>
        <taxon>Sar</taxon>
        <taxon>Alveolata</taxon>
        <taxon>Perkinsozoa</taxon>
        <taxon>Perkinsea</taxon>
        <taxon>Perkinsida</taxon>
        <taxon>Perkinsidae</taxon>
        <taxon>Perkinsus</taxon>
    </lineage>
</organism>
<dbReference type="InterPro" id="IPR029058">
    <property type="entry name" value="AB_hydrolase_fold"/>
</dbReference>
<dbReference type="EMBL" id="JABANM010002323">
    <property type="protein sequence ID" value="KAF4752746.1"/>
    <property type="molecule type" value="Genomic_DNA"/>
</dbReference>
<feature type="non-terminal residue" evidence="2">
    <location>
        <position position="1"/>
    </location>
</feature>
<protein>
    <recommendedName>
        <fullName evidence="1">Serine aminopeptidase S33 domain-containing protein</fullName>
    </recommendedName>
</protein>
<feature type="domain" description="Serine aminopeptidase S33" evidence="1">
    <location>
        <begin position="2"/>
        <end position="56"/>
    </location>
</feature>
<dbReference type="InterPro" id="IPR051044">
    <property type="entry name" value="MAG_DAG_Lipase"/>
</dbReference>
<dbReference type="SUPFAM" id="SSF53474">
    <property type="entry name" value="alpha/beta-Hydrolases"/>
    <property type="match status" value="1"/>
</dbReference>
<dbReference type="InterPro" id="IPR022742">
    <property type="entry name" value="Hydrolase_4"/>
</dbReference>
<reference evidence="2 3" key="1">
    <citation type="submission" date="2020-04" db="EMBL/GenBank/DDBJ databases">
        <title>Perkinsus olseni comparative genomics.</title>
        <authorList>
            <person name="Bogema D.R."/>
        </authorList>
    </citation>
    <scope>NUCLEOTIDE SEQUENCE [LARGE SCALE GENOMIC DNA]</scope>
    <source>
        <strain evidence="2">ATCC PRA-205</strain>
    </source>
</reference>
<proteinExistence type="predicted"/>
<evidence type="ECO:0000313" key="3">
    <source>
        <dbReference type="Proteomes" id="UP000574390"/>
    </source>
</evidence>
<dbReference type="Gene3D" id="3.40.50.1820">
    <property type="entry name" value="alpha/beta hydrolase"/>
    <property type="match status" value="1"/>
</dbReference>
<dbReference type="Pfam" id="PF12146">
    <property type="entry name" value="Hydrolase_4"/>
    <property type="match status" value="1"/>
</dbReference>
<comment type="caution">
    <text evidence="2">The sequence shown here is derived from an EMBL/GenBank/DDBJ whole genome shotgun (WGS) entry which is preliminary data.</text>
</comment>
<sequence>DFVSANFKSVTTPFIVCHGAADEITDPHADVELYNESPAQSQSRVCLYPGLRHYITGMQEPEETQKVIMDGVFNDMFDWIDNRTEEVNKEYKQE</sequence>
<name>A0A7J6U7K3_PEROL</name>
<accession>A0A7J6U7K3</accession>